<evidence type="ECO:0000313" key="3">
    <source>
        <dbReference type="Proteomes" id="UP000193719"/>
    </source>
</evidence>
<dbReference type="InterPro" id="IPR007612">
    <property type="entry name" value="LOR"/>
</dbReference>
<sequence length="199" mass="23233">MIQKISPNNIRVINDKYVYEKKTTFHYKPGNFIFDFRVEDENNKMLYKHKYNGITGNSVLYDPKTDKKLFKFKVISHITKPNEIIITSMKDDKEMEKISCIQTVKPLFIKYKCEIEFFNKATKKNEIIEVRCPSFNKDCTVYYGREKENGILIGQFSSKSFFGSDFKIDIMPGVDTLFILLIIIQVIRSVHARKVAAAS</sequence>
<reference evidence="2 3" key="2">
    <citation type="submission" date="2016-08" db="EMBL/GenBank/DDBJ databases">
        <title>Pervasive Adenine N6-methylation of Active Genes in Fungi.</title>
        <authorList>
            <consortium name="DOE Joint Genome Institute"/>
            <person name="Mondo S.J."/>
            <person name="Dannebaum R.O."/>
            <person name="Kuo R.C."/>
            <person name="Labutti K."/>
            <person name="Haridas S."/>
            <person name="Kuo A."/>
            <person name="Salamov A."/>
            <person name="Ahrendt S.R."/>
            <person name="Lipzen A."/>
            <person name="Sullivan W."/>
            <person name="Andreopoulos W.B."/>
            <person name="Clum A."/>
            <person name="Lindquist E."/>
            <person name="Daum C."/>
            <person name="Ramamoorthy G.K."/>
            <person name="Gryganskyi A."/>
            <person name="Culley D."/>
            <person name="Magnuson J.K."/>
            <person name="James T.Y."/>
            <person name="O'Malley M.A."/>
            <person name="Stajich J.E."/>
            <person name="Spatafora J.W."/>
            <person name="Visel A."/>
            <person name="Grigoriev I.V."/>
        </authorList>
    </citation>
    <scope>NUCLEOTIDE SEQUENCE [LARGE SCALE GENOMIC DNA]</scope>
    <source>
        <strain evidence="3">finn</strain>
    </source>
</reference>
<name>A0A1Y1V616_9FUNG</name>
<proteinExistence type="inferred from homology"/>
<dbReference type="InterPro" id="IPR025659">
    <property type="entry name" value="Tubby-like_C"/>
</dbReference>
<dbReference type="InterPro" id="IPR038595">
    <property type="entry name" value="LOR_sf"/>
</dbReference>
<evidence type="ECO:0008006" key="4">
    <source>
        <dbReference type="Google" id="ProtNLM"/>
    </source>
</evidence>
<dbReference type="EMBL" id="MCFH01000031">
    <property type="protein sequence ID" value="ORX47374.1"/>
    <property type="molecule type" value="Genomic_DNA"/>
</dbReference>
<protein>
    <recommendedName>
        <fullName evidence="4">Tubby C-terminal domain-containing protein</fullName>
    </recommendedName>
</protein>
<evidence type="ECO:0000313" key="2">
    <source>
        <dbReference type="EMBL" id="ORX47374.1"/>
    </source>
</evidence>
<evidence type="ECO:0000256" key="1">
    <source>
        <dbReference type="ARBA" id="ARBA00005437"/>
    </source>
</evidence>
<dbReference type="SUPFAM" id="SSF54518">
    <property type="entry name" value="Tubby C-terminal domain-like"/>
    <property type="match status" value="1"/>
</dbReference>
<comment type="similarity">
    <text evidence="1">Belongs to the LOR family.</text>
</comment>
<gene>
    <name evidence="2" type="ORF">BCR36DRAFT_97017</name>
</gene>
<dbReference type="Proteomes" id="UP000193719">
    <property type="component" value="Unassembled WGS sequence"/>
</dbReference>
<dbReference type="Gene3D" id="2.40.160.200">
    <property type="entry name" value="LURP1-related"/>
    <property type="match status" value="1"/>
</dbReference>
<accession>A0A1Y1V616</accession>
<organism evidence="2 3">
    <name type="scientific">Piromyces finnis</name>
    <dbReference type="NCBI Taxonomy" id="1754191"/>
    <lineage>
        <taxon>Eukaryota</taxon>
        <taxon>Fungi</taxon>
        <taxon>Fungi incertae sedis</taxon>
        <taxon>Chytridiomycota</taxon>
        <taxon>Chytridiomycota incertae sedis</taxon>
        <taxon>Neocallimastigomycetes</taxon>
        <taxon>Neocallimastigales</taxon>
        <taxon>Neocallimastigaceae</taxon>
        <taxon>Piromyces</taxon>
    </lineage>
</organism>
<dbReference type="Pfam" id="PF04525">
    <property type="entry name" value="LOR"/>
    <property type="match status" value="1"/>
</dbReference>
<reference evidence="2 3" key="1">
    <citation type="submission" date="2016-08" db="EMBL/GenBank/DDBJ databases">
        <title>Genomes of anaerobic fungi encode conserved fungal cellulosomes for biomass hydrolysis.</title>
        <authorList>
            <consortium name="DOE Joint Genome Institute"/>
            <person name="Haitjema C.H."/>
            <person name="Gilmore S.P."/>
            <person name="Henske J.K."/>
            <person name="Solomon K.V."/>
            <person name="De Groot R."/>
            <person name="Kuo A."/>
            <person name="Mondo S.J."/>
            <person name="Salamov A.A."/>
            <person name="Labutti K."/>
            <person name="Zhao Z."/>
            <person name="Chiniquy J."/>
            <person name="Barry K."/>
            <person name="Brewer H.M."/>
            <person name="Purvine S.O."/>
            <person name="Wright A.T."/>
            <person name="Boxma B."/>
            <person name="Van Alen T."/>
            <person name="Hackstein J.H."/>
            <person name="Baker S.E."/>
            <person name="Grigoriev I.V."/>
            <person name="O'Malley M.A."/>
        </authorList>
    </citation>
    <scope>NUCLEOTIDE SEQUENCE [LARGE SCALE GENOMIC DNA]</scope>
    <source>
        <strain evidence="3">finn</strain>
    </source>
</reference>
<dbReference type="OrthoDB" id="10441829at2759"/>
<comment type="caution">
    <text evidence="2">The sequence shown here is derived from an EMBL/GenBank/DDBJ whole genome shotgun (WGS) entry which is preliminary data.</text>
</comment>
<keyword evidence="3" id="KW-1185">Reference proteome</keyword>
<dbReference type="AlphaFoldDB" id="A0A1Y1V616"/>